<dbReference type="PANTHER" id="PTHR30328">
    <property type="entry name" value="TRANSCRIPTIONAL REPRESSOR"/>
    <property type="match status" value="1"/>
</dbReference>
<gene>
    <name evidence="5" type="ORF">I6I10_06115</name>
    <name evidence="6" type="ORF">I6J21_09370</name>
</gene>
<evidence type="ECO:0000313" key="5">
    <source>
        <dbReference type="EMBL" id="QQB47456.1"/>
    </source>
</evidence>
<dbReference type="InterPro" id="IPR009057">
    <property type="entry name" value="Homeodomain-like_sf"/>
</dbReference>
<dbReference type="GeneID" id="92760690"/>
<dbReference type="GO" id="GO:0006355">
    <property type="term" value="P:regulation of DNA-templated transcription"/>
    <property type="evidence" value="ECO:0007669"/>
    <property type="project" value="UniProtKB-ARBA"/>
</dbReference>
<evidence type="ECO:0000256" key="3">
    <source>
        <dbReference type="SAM" id="MobiDB-lite"/>
    </source>
</evidence>
<dbReference type="OrthoDB" id="4726108at2"/>
<dbReference type="EMBL" id="CP066007">
    <property type="protein sequence ID" value="QQB47456.1"/>
    <property type="molecule type" value="Genomic_DNA"/>
</dbReference>
<dbReference type="SUPFAM" id="SSF46689">
    <property type="entry name" value="Homeodomain-like"/>
    <property type="match status" value="1"/>
</dbReference>
<reference evidence="5 7" key="1">
    <citation type="submission" date="2020-12" db="EMBL/GenBank/DDBJ databases">
        <title>FDA dAtabase for Regulatory Grade micrObial Sequences (FDA-ARGOS): Supporting development and validation of Infectious Disease Dx tests.</title>
        <authorList>
            <person name="Sproer C."/>
            <person name="Gronow S."/>
            <person name="Severitt S."/>
            <person name="Schroder I."/>
            <person name="Tallon L."/>
            <person name="Sadzewicz L."/>
            <person name="Zhao X."/>
            <person name="Boylan J."/>
            <person name="Ott S."/>
            <person name="Bowen H."/>
            <person name="Vavikolanu K."/>
            <person name="Mehta A."/>
            <person name="Aluvathingal J."/>
            <person name="Nadendla S."/>
            <person name="Lowell S."/>
            <person name="Myers T."/>
            <person name="Yan Y."/>
            <person name="Sichtig H."/>
        </authorList>
    </citation>
    <scope>NUCLEOTIDE SEQUENCE [LARGE SCALE GENOMIC DNA]</scope>
    <source>
        <strain evidence="5 7">FDAARGOS_1053</strain>
        <strain evidence="6">FDAARGOS_1191</strain>
    </source>
</reference>
<organism evidence="5 7">
    <name type="scientific">Corynebacterium glucuronolyticum</name>
    <dbReference type="NCBI Taxonomy" id="39791"/>
    <lineage>
        <taxon>Bacteria</taxon>
        <taxon>Bacillati</taxon>
        <taxon>Actinomycetota</taxon>
        <taxon>Actinomycetes</taxon>
        <taxon>Mycobacteriales</taxon>
        <taxon>Corynebacteriaceae</taxon>
        <taxon>Corynebacterium</taxon>
    </lineage>
</organism>
<sequence>MTSSHDSFPSTESPKDGVVELALTLFANQGFKQTKLEQVATKSGISKRMIHYHFTDKKGLYIAALTLAVTQLRPSQEELELESVVPVESAKKIVSVVFDHFEQHPDAVKLVLTESIYHHVDAEELPPLADHSDLFLQLNKLLMLGQDAGAFRPGISALDMYASIVGLCLLPYSWNLVFRNLYNTDLSSAINTEALRNQAQDQVISFLTAQLPPTGGETYLQSERNEARENGSAESDLYAAEEGFGDVYE</sequence>
<dbReference type="Pfam" id="PF00440">
    <property type="entry name" value="TetR_N"/>
    <property type="match status" value="1"/>
</dbReference>
<evidence type="ECO:0000259" key="4">
    <source>
        <dbReference type="PROSITE" id="PS50977"/>
    </source>
</evidence>
<evidence type="ECO:0000256" key="1">
    <source>
        <dbReference type="ARBA" id="ARBA00023125"/>
    </source>
</evidence>
<dbReference type="EMBL" id="CP069534">
    <property type="protein sequence ID" value="QRP69992.1"/>
    <property type="molecule type" value="Genomic_DNA"/>
</dbReference>
<dbReference type="Proteomes" id="UP000617681">
    <property type="component" value="Chromosome"/>
</dbReference>
<accession>A0A7T4EHH7</accession>
<keyword evidence="1 2" id="KW-0238">DNA-binding</keyword>
<dbReference type="PANTHER" id="PTHR30328:SF54">
    <property type="entry name" value="HTH-TYPE TRANSCRIPTIONAL REPRESSOR SCO4008"/>
    <property type="match status" value="1"/>
</dbReference>
<dbReference type="InterPro" id="IPR050109">
    <property type="entry name" value="HTH-type_TetR-like_transc_reg"/>
</dbReference>
<evidence type="ECO:0000256" key="2">
    <source>
        <dbReference type="PROSITE-ProRule" id="PRU00335"/>
    </source>
</evidence>
<feature type="DNA-binding region" description="H-T-H motif" evidence="2">
    <location>
        <begin position="35"/>
        <end position="54"/>
    </location>
</feature>
<dbReference type="Gene3D" id="1.10.357.10">
    <property type="entry name" value="Tetracycline Repressor, domain 2"/>
    <property type="match status" value="1"/>
</dbReference>
<dbReference type="InterPro" id="IPR036271">
    <property type="entry name" value="Tet_transcr_reg_TetR-rel_C_sf"/>
</dbReference>
<name>A0A7T4EHH7_9CORY</name>
<feature type="region of interest" description="Disordered" evidence="3">
    <location>
        <begin position="226"/>
        <end position="249"/>
    </location>
</feature>
<evidence type="ECO:0000313" key="7">
    <source>
        <dbReference type="Proteomes" id="UP000596145"/>
    </source>
</evidence>
<protein>
    <submittedName>
        <fullName evidence="5">TetR family transcriptional regulator</fullName>
    </submittedName>
</protein>
<dbReference type="Pfam" id="PF17938">
    <property type="entry name" value="TetR_C_29"/>
    <property type="match status" value="1"/>
</dbReference>
<dbReference type="RefSeq" id="WP_005389185.1">
    <property type="nucleotide sequence ID" value="NZ_CP066007.1"/>
</dbReference>
<dbReference type="SUPFAM" id="SSF48498">
    <property type="entry name" value="Tetracyclin repressor-like, C-terminal domain"/>
    <property type="match status" value="1"/>
</dbReference>
<dbReference type="GO" id="GO:0003677">
    <property type="term" value="F:DNA binding"/>
    <property type="evidence" value="ECO:0007669"/>
    <property type="project" value="UniProtKB-UniRule"/>
</dbReference>
<dbReference type="AlphaFoldDB" id="A0A7T4EHH7"/>
<dbReference type="PROSITE" id="PS50977">
    <property type="entry name" value="HTH_TETR_2"/>
    <property type="match status" value="1"/>
</dbReference>
<dbReference type="Proteomes" id="UP000596145">
    <property type="component" value="Chromosome"/>
</dbReference>
<evidence type="ECO:0000313" key="6">
    <source>
        <dbReference type="EMBL" id="QRP69992.1"/>
    </source>
</evidence>
<proteinExistence type="predicted"/>
<dbReference type="PRINTS" id="PR00455">
    <property type="entry name" value="HTHTETR"/>
</dbReference>
<feature type="domain" description="HTH tetR-type" evidence="4">
    <location>
        <begin position="12"/>
        <end position="72"/>
    </location>
</feature>
<dbReference type="InterPro" id="IPR041474">
    <property type="entry name" value="NicS_C"/>
</dbReference>
<dbReference type="InterPro" id="IPR001647">
    <property type="entry name" value="HTH_TetR"/>
</dbReference>